<proteinExistence type="predicted"/>
<dbReference type="InterPro" id="IPR029039">
    <property type="entry name" value="Flavoprotein-like_sf"/>
</dbReference>
<dbReference type="SUPFAM" id="SSF52218">
    <property type="entry name" value="Flavoproteins"/>
    <property type="match status" value="1"/>
</dbReference>
<evidence type="ECO:0000313" key="5">
    <source>
        <dbReference type="EMBL" id="SDZ94732.1"/>
    </source>
</evidence>
<dbReference type="GO" id="GO:0010181">
    <property type="term" value="F:FMN binding"/>
    <property type="evidence" value="ECO:0007669"/>
    <property type="project" value="InterPro"/>
</dbReference>
<dbReference type="PROSITE" id="PS50902">
    <property type="entry name" value="FLAVODOXIN_LIKE"/>
    <property type="match status" value="1"/>
</dbReference>
<keyword evidence="6" id="KW-1185">Reference proteome</keyword>
<keyword evidence="3" id="KW-0288">FMN</keyword>
<sequence>MSVPKTLLIVYHSLTGGTHQMAEAVRAGAALEGGCQVRLLHAAQAGPADVLAAQGYVFATPENLAAMSGQLKDFFDRSYYAVLDQVNGRPYASLVCAGSDGSNAARQIARIATGWRLKAVAEPLIVCTHAQTPEAILAPKQIGGEDLARCRALGEALATGLVLGVF</sequence>
<dbReference type="InterPro" id="IPR001226">
    <property type="entry name" value="Flavodoxin_CS"/>
</dbReference>
<dbReference type="InterPro" id="IPR008254">
    <property type="entry name" value="Flavodoxin/NO_synth"/>
</dbReference>
<protein>
    <submittedName>
        <fullName evidence="5">NADPH-dependent FMN reductase</fullName>
    </submittedName>
</protein>
<name>A0A1H3X7W1_9BURK</name>
<comment type="cofactor">
    <cofactor evidence="1">
        <name>FMN</name>
        <dbReference type="ChEBI" id="CHEBI:58210"/>
    </cofactor>
</comment>
<dbReference type="GO" id="GO:0009055">
    <property type="term" value="F:electron transfer activity"/>
    <property type="evidence" value="ECO:0007669"/>
    <property type="project" value="InterPro"/>
</dbReference>
<evidence type="ECO:0000313" key="6">
    <source>
        <dbReference type="Proteomes" id="UP000199002"/>
    </source>
</evidence>
<evidence type="ECO:0000259" key="4">
    <source>
        <dbReference type="PROSITE" id="PS50902"/>
    </source>
</evidence>
<dbReference type="STRING" id="592050.SAMN05421875_103220"/>
<evidence type="ECO:0000256" key="2">
    <source>
        <dbReference type="ARBA" id="ARBA00022630"/>
    </source>
</evidence>
<evidence type="ECO:0000256" key="3">
    <source>
        <dbReference type="ARBA" id="ARBA00022643"/>
    </source>
</evidence>
<dbReference type="Pfam" id="PF03358">
    <property type="entry name" value="FMN_red"/>
    <property type="match status" value="1"/>
</dbReference>
<dbReference type="Proteomes" id="UP000199002">
    <property type="component" value="Unassembled WGS sequence"/>
</dbReference>
<dbReference type="RefSeq" id="WP_092697180.1">
    <property type="nucleotide sequence ID" value="NZ_CAXIQL010000040.1"/>
</dbReference>
<keyword evidence="2" id="KW-0285">Flavoprotein</keyword>
<gene>
    <name evidence="5" type="ORF">SAMN05421875_103220</name>
</gene>
<reference evidence="6" key="1">
    <citation type="submission" date="2016-10" db="EMBL/GenBank/DDBJ databases">
        <authorList>
            <person name="Varghese N."/>
            <person name="Submissions S."/>
        </authorList>
    </citation>
    <scope>NUCLEOTIDE SEQUENCE [LARGE SCALE GENOMIC DNA]</scope>
    <source>
        <strain evidence="6">DSM 25157</strain>
    </source>
</reference>
<feature type="domain" description="Flavodoxin-like" evidence="4">
    <location>
        <begin position="7"/>
        <end position="166"/>
    </location>
</feature>
<dbReference type="GO" id="GO:0016491">
    <property type="term" value="F:oxidoreductase activity"/>
    <property type="evidence" value="ECO:0007669"/>
    <property type="project" value="InterPro"/>
</dbReference>
<accession>A0A1H3X7W1</accession>
<dbReference type="PROSITE" id="PS00201">
    <property type="entry name" value="FLAVODOXIN"/>
    <property type="match status" value="1"/>
</dbReference>
<dbReference type="GeneID" id="34233741"/>
<organism evidence="5 6">
    <name type="scientific">Acidovorax soli</name>
    <dbReference type="NCBI Taxonomy" id="592050"/>
    <lineage>
        <taxon>Bacteria</taxon>
        <taxon>Pseudomonadati</taxon>
        <taxon>Pseudomonadota</taxon>
        <taxon>Betaproteobacteria</taxon>
        <taxon>Burkholderiales</taxon>
        <taxon>Comamonadaceae</taxon>
        <taxon>Acidovorax</taxon>
    </lineage>
</organism>
<dbReference type="InterPro" id="IPR005025">
    <property type="entry name" value="FMN_Rdtase-like_dom"/>
</dbReference>
<dbReference type="AlphaFoldDB" id="A0A1H3X7W1"/>
<evidence type="ECO:0000256" key="1">
    <source>
        <dbReference type="ARBA" id="ARBA00001917"/>
    </source>
</evidence>
<dbReference type="EMBL" id="FNQJ01000003">
    <property type="protein sequence ID" value="SDZ94732.1"/>
    <property type="molecule type" value="Genomic_DNA"/>
</dbReference>
<dbReference type="Gene3D" id="3.40.50.360">
    <property type="match status" value="1"/>
</dbReference>